<keyword evidence="3" id="KW-1003">Cell membrane</keyword>
<gene>
    <name evidence="14" type="primary">LOC100899415</name>
</gene>
<keyword evidence="7 10" id="KW-0472">Membrane</keyword>
<keyword evidence="8 14" id="KW-0675">Receptor</keyword>
<evidence type="ECO:0000256" key="10">
    <source>
        <dbReference type="SAM" id="Phobius"/>
    </source>
</evidence>
<feature type="domain" description="G-protein coupled receptors family 2 profile 2" evidence="12">
    <location>
        <begin position="257"/>
        <end position="512"/>
    </location>
</feature>
<protein>
    <submittedName>
        <fullName evidence="14">Calcitonin gene-related peptide type 1 receptor</fullName>
    </submittedName>
</protein>
<dbReference type="GO" id="GO:0007188">
    <property type="term" value="P:adenylate cyclase-modulating G protein-coupled receptor signaling pathway"/>
    <property type="evidence" value="ECO:0007669"/>
    <property type="project" value="TreeGrafter"/>
</dbReference>
<name>A0AAJ7SEH7_9ACAR</name>
<accession>A0AAJ7SEH7</accession>
<evidence type="ECO:0000259" key="11">
    <source>
        <dbReference type="PROSITE" id="PS50227"/>
    </source>
</evidence>
<evidence type="ECO:0000256" key="9">
    <source>
        <dbReference type="ARBA" id="ARBA00023224"/>
    </source>
</evidence>
<dbReference type="GO" id="GO:0008528">
    <property type="term" value="F:G protein-coupled peptide receptor activity"/>
    <property type="evidence" value="ECO:0007669"/>
    <property type="project" value="TreeGrafter"/>
</dbReference>
<dbReference type="Proteomes" id="UP000694867">
    <property type="component" value="Unplaced"/>
</dbReference>
<dbReference type="PROSITE" id="PS50261">
    <property type="entry name" value="G_PROTEIN_RECEP_F2_4"/>
    <property type="match status" value="1"/>
</dbReference>
<keyword evidence="13" id="KW-1185">Reference proteome</keyword>
<evidence type="ECO:0000256" key="7">
    <source>
        <dbReference type="ARBA" id="ARBA00023136"/>
    </source>
</evidence>
<dbReference type="GO" id="GO:0007166">
    <property type="term" value="P:cell surface receptor signaling pathway"/>
    <property type="evidence" value="ECO:0007669"/>
    <property type="project" value="InterPro"/>
</dbReference>
<evidence type="ECO:0000256" key="8">
    <source>
        <dbReference type="ARBA" id="ARBA00023170"/>
    </source>
</evidence>
<feature type="transmembrane region" description="Helical" evidence="10">
    <location>
        <begin position="460"/>
        <end position="479"/>
    </location>
</feature>
<evidence type="ECO:0000256" key="4">
    <source>
        <dbReference type="ARBA" id="ARBA00022692"/>
    </source>
</evidence>
<dbReference type="PANTHER" id="PTHR45620:SF42">
    <property type="entry name" value="G-PROTEIN COUPLED RECEPTOR SEB-2"/>
    <property type="match status" value="1"/>
</dbReference>
<sequence>MVPGWTRKWDVRSVGPRLVELVALSSILAAADSVVTSNHTGLCRLETGTFLPQDVFTRVTAARCYRYMHKKSFIPGTRLNVCGDRLCDGPCDQNSTFCYEHRRTDPKVISNASLLVYSTFANEYNAVKWEGCTMEAEKCCIDQLATSAKNNPGKRLVQCIDHHPHRVFFSMSSHFPAMAREGLFCPATWDGWSCWRDTPAGETVSQLCHDHVYQFTEKPFCRKTSHKICKADGTWQRKHEREYTFYNCGTAEDRHLEVYLSIYLHSLSAVLLLPTLVIFSIYKQLRVIRILLHKNVCISLLLHGLATIAKDYIFTMSRVSKTDPDPLDPSSTLWLCRSLTLIIKYLRMCQYAWMFCEGFYLHKILVTAFKEQKSMLPFYAFGWVMPAFFLIIYGSMIYSGNETLDCEVTGGWLEWVHMAPSLLCLVCNFFFLTNIMRVLVSKLRSSHGQEPIQFRKAARAVMILFPLFGMHFLLGLYRVPDYCGGLTFYAYISKASDGLQGTFVAFLFCYLNGEVHHLLKRSYGRYALRRGINGGRGARLAARMSFSTHVSSVAESNVRCCDVTKPLTQSPIIHDTHC</sequence>
<keyword evidence="4 10" id="KW-0812">Transmembrane</keyword>
<feature type="transmembrane region" description="Helical" evidence="10">
    <location>
        <begin position="262"/>
        <end position="282"/>
    </location>
</feature>
<reference evidence="14" key="1">
    <citation type="submission" date="2025-08" db="UniProtKB">
        <authorList>
            <consortium name="RefSeq"/>
        </authorList>
    </citation>
    <scope>IDENTIFICATION</scope>
</reference>
<dbReference type="PROSITE" id="PS50227">
    <property type="entry name" value="G_PROTEIN_RECEP_F2_3"/>
    <property type="match status" value="1"/>
</dbReference>
<organism evidence="13 14">
    <name type="scientific">Galendromus occidentalis</name>
    <name type="common">western predatory mite</name>
    <dbReference type="NCBI Taxonomy" id="34638"/>
    <lineage>
        <taxon>Eukaryota</taxon>
        <taxon>Metazoa</taxon>
        <taxon>Ecdysozoa</taxon>
        <taxon>Arthropoda</taxon>
        <taxon>Chelicerata</taxon>
        <taxon>Arachnida</taxon>
        <taxon>Acari</taxon>
        <taxon>Parasitiformes</taxon>
        <taxon>Mesostigmata</taxon>
        <taxon>Gamasina</taxon>
        <taxon>Phytoseioidea</taxon>
        <taxon>Phytoseiidae</taxon>
        <taxon>Typhlodrominae</taxon>
        <taxon>Galendromus</taxon>
    </lineage>
</organism>
<dbReference type="GO" id="GO:0005886">
    <property type="term" value="C:plasma membrane"/>
    <property type="evidence" value="ECO:0007669"/>
    <property type="project" value="UniProtKB-SubCell"/>
</dbReference>
<dbReference type="InterPro" id="IPR050332">
    <property type="entry name" value="GPCR_2"/>
</dbReference>
<dbReference type="PRINTS" id="PR00249">
    <property type="entry name" value="GPCRSECRETIN"/>
</dbReference>
<comment type="subcellular location">
    <subcellularLocation>
        <location evidence="1">Cell membrane</location>
        <topology evidence="1">Multi-pass membrane protein</topology>
    </subcellularLocation>
</comment>
<dbReference type="InterPro" id="IPR017981">
    <property type="entry name" value="GPCR_2-like_7TM"/>
</dbReference>
<keyword evidence="9" id="KW-0807">Transducer</keyword>
<evidence type="ECO:0000259" key="12">
    <source>
        <dbReference type="PROSITE" id="PS50261"/>
    </source>
</evidence>
<evidence type="ECO:0000256" key="6">
    <source>
        <dbReference type="ARBA" id="ARBA00023040"/>
    </source>
</evidence>
<feature type="transmembrane region" description="Helical" evidence="10">
    <location>
        <begin position="378"/>
        <end position="398"/>
    </location>
</feature>
<evidence type="ECO:0000256" key="5">
    <source>
        <dbReference type="ARBA" id="ARBA00022989"/>
    </source>
</evidence>
<feature type="domain" description="G-protein coupled receptors family 2 profile 1" evidence="11">
    <location>
        <begin position="158"/>
        <end position="252"/>
    </location>
</feature>
<dbReference type="Gene3D" id="4.10.1240.10">
    <property type="entry name" value="GPCR, family 2, extracellular hormone receptor domain"/>
    <property type="match status" value="1"/>
</dbReference>
<dbReference type="RefSeq" id="XP_028967266.1">
    <property type="nucleotide sequence ID" value="XM_029111433.1"/>
</dbReference>
<evidence type="ECO:0000256" key="3">
    <source>
        <dbReference type="ARBA" id="ARBA00022475"/>
    </source>
</evidence>
<keyword evidence="5 10" id="KW-1133">Transmembrane helix</keyword>
<dbReference type="AlphaFoldDB" id="A0AAJ7SEH7"/>
<dbReference type="SUPFAM" id="SSF111418">
    <property type="entry name" value="Hormone receptor domain"/>
    <property type="match status" value="1"/>
</dbReference>
<feature type="transmembrane region" description="Helical" evidence="10">
    <location>
        <begin position="418"/>
        <end position="440"/>
    </location>
</feature>
<dbReference type="InterPro" id="IPR036445">
    <property type="entry name" value="GPCR_2_extracell_dom_sf"/>
</dbReference>
<evidence type="ECO:0000256" key="1">
    <source>
        <dbReference type="ARBA" id="ARBA00004651"/>
    </source>
</evidence>
<evidence type="ECO:0000313" key="13">
    <source>
        <dbReference type="Proteomes" id="UP000694867"/>
    </source>
</evidence>
<feature type="transmembrane region" description="Helical" evidence="10">
    <location>
        <begin position="499"/>
        <end position="519"/>
    </location>
</feature>
<evidence type="ECO:0000256" key="2">
    <source>
        <dbReference type="ARBA" id="ARBA00005314"/>
    </source>
</evidence>
<dbReference type="CDD" id="cd15041">
    <property type="entry name" value="7tmB1_hormone_R"/>
    <property type="match status" value="1"/>
</dbReference>
<dbReference type="GeneID" id="100899415"/>
<dbReference type="InterPro" id="IPR001879">
    <property type="entry name" value="GPCR_2_extracellular_dom"/>
</dbReference>
<dbReference type="Pfam" id="PF02793">
    <property type="entry name" value="HRM"/>
    <property type="match status" value="1"/>
</dbReference>
<dbReference type="KEGG" id="goe:100899415"/>
<dbReference type="InterPro" id="IPR000832">
    <property type="entry name" value="GPCR_2_secretin-like"/>
</dbReference>
<evidence type="ECO:0000313" key="14">
    <source>
        <dbReference type="RefSeq" id="XP_028967266.1"/>
    </source>
</evidence>
<dbReference type="PANTHER" id="PTHR45620">
    <property type="entry name" value="PDF RECEPTOR-LIKE PROTEIN-RELATED"/>
    <property type="match status" value="1"/>
</dbReference>
<dbReference type="SMART" id="SM00008">
    <property type="entry name" value="HormR"/>
    <property type="match status" value="1"/>
</dbReference>
<comment type="similarity">
    <text evidence="2">Belongs to the G-protein coupled receptor 2 family.</text>
</comment>
<dbReference type="Gene3D" id="1.20.1070.10">
    <property type="entry name" value="Rhodopsin 7-helix transmembrane proteins"/>
    <property type="match status" value="1"/>
</dbReference>
<keyword evidence="6" id="KW-0297">G-protein coupled receptor</keyword>
<proteinExistence type="inferred from homology"/>
<dbReference type="Pfam" id="PF00002">
    <property type="entry name" value="7tm_2"/>
    <property type="match status" value="1"/>
</dbReference>